<dbReference type="PANTHER" id="PTHR38791">
    <property type="entry name" value="ZN(II)2CYS6 TRANSCRIPTION FACTOR (EUROFUNG)-RELATED-RELATED"/>
    <property type="match status" value="1"/>
</dbReference>
<sequence length="518" mass="59543">MNTVRACLPCKAAKVTCDLARPTCGSCNEQNIICTGLPLDSLFVFRNENEVAKRNSRRARGQRRQSPEAALVSLQAEQSSPNPEEPFNVSDHRLRESYPWLNYWALTQIPNSLKRDAETRAIERFFVNWTLYPDNRGLSPGYMDDLPRLYYSTEADSVLWSSVRAVAYADIGGGSFQVKARQQYGTALNQMRVIANDQQQIASDTTLYATLLMDDFELMYLGRNDPLGPHRDAIKHILRNRGDGQLYTPTRFSLWRLIHYRLQFWQMLSRDEPIMEQQAWLSKLNLERPELRICAEVLKMHVLNAAAKQLAQTSDRIEAIRANQLDRVQQLIQDIQNHLVVTESWTSEMAAVWKVHIDDRRSIGQFQTDDIGTIIPMPNFPYPTFLSYDDLWLAYIWNFYSANLMILRESLVDMLSLANRMQGQGSPNIDQTEGLRQQRDWIEQLSASILGSFPMLLGFTDGKTQPGWSRLPQQGKMAGRLFALFAMWAIQKAKFTSTQHKQTASEVIDWINSRHGLR</sequence>
<reference evidence="4" key="1">
    <citation type="journal article" date="2020" name="Stud. Mycol.">
        <title>101 Dothideomycetes genomes: a test case for predicting lifestyles and emergence of pathogens.</title>
        <authorList>
            <person name="Haridas S."/>
            <person name="Albert R."/>
            <person name="Binder M."/>
            <person name="Bloem J."/>
            <person name="Labutti K."/>
            <person name="Salamov A."/>
            <person name="Andreopoulos B."/>
            <person name="Baker S."/>
            <person name="Barry K."/>
            <person name="Bills G."/>
            <person name="Bluhm B."/>
            <person name="Cannon C."/>
            <person name="Castanera R."/>
            <person name="Culley D."/>
            <person name="Daum C."/>
            <person name="Ezra D."/>
            <person name="Gonzalez J."/>
            <person name="Henrissat B."/>
            <person name="Kuo A."/>
            <person name="Liang C."/>
            <person name="Lipzen A."/>
            <person name="Lutzoni F."/>
            <person name="Magnuson J."/>
            <person name="Mondo S."/>
            <person name="Nolan M."/>
            <person name="Ohm R."/>
            <person name="Pangilinan J."/>
            <person name="Park H.-J."/>
            <person name="Ramirez L."/>
            <person name="Alfaro M."/>
            <person name="Sun H."/>
            <person name="Tritt A."/>
            <person name="Yoshinaga Y."/>
            <person name="Zwiers L.-H."/>
            <person name="Turgeon B."/>
            <person name="Goodwin S."/>
            <person name="Spatafora J."/>
            <person name="Crous P."/>
            <person name="Grigoriev I."/>
        </authorList>
    </citation>
    <scope>NUCLEOTIDE SEQUENCE</scope>
    <source>
        <strain evidence="4">CBS 627.86</strain>
    </source>
</reference>
<evidence type="ECO:0000313" key="4">
    <source>
        <dbReference type="EMBL" id="KAF2106441.1"/>
    </source>
</evidence>
<evidence type="ECO:0000256" key="2">
    <source>
        <dbReference type="SAM" id="MobiDB-lite"/>
    </source>
</evidence>
<dbReference type="InterPro" id="IPR001138">
    <property type="entry name" value="Zn2Cys6_DnaBD"/>
</dbReference>
<feature type="domain" description="Zn(2)-C6 fungal-type" evidence="3">
    <location>
        <begin position="6"/>
        <end position="35"/>
    </location>
</feature>
<dbReference type="EMBL" id="ML977362">
    <property type="protein sequence ID" value="KAF2106441.1"/>
    <property type="molecule type" value="Genomic_DNA"/>
</dbReference>
<organism evidence="4 5">
    <name type="scientific">Lophiotrema nucula</name>
    <dbReference type="NCBI Taxonomy" id="690887"/>
    <lineage>
        <taxon>Eukaryota</taxon>
        <taxon>Fungi</taxon>
        <taxon>Dikarya</taxon>
        <taxon>Ascomycota</taxon>
        <taxon>Pezizomycotina</taxon>
        <taxon>Dothideomycetes</taxon>
        <taxon>Pleosporomycetidae</taxon>
        <taxon>Pleosporales</taxon>
        <taxon>Lophiotremataceae</taxon>
        <taxon>Lophiotrema</taxon>
    </lineage>
</organism>
<dbReference type="Proteomes" id="UP000799770">
    <property type="component" value="Unassembled WGS sequence"/>
</dbReference>
<proteinExistence type="predicted"/>
<evidence type="ECO:0000259" key="3">
    <source>
        <dbReference type="PROSITE" id="PS50048"/>
    </source>
</evidence>
<evidence type="ECO:0000256" key="1">
    <source>
        <dbReference type="ARBA" id="ARBA00023242"/>
    </source>
</evidence>
<name>A0A6A5YJQ5_9PLEO</name>
<dbReference type="AlphaFoldDB" id="A0A6A5YJQ5"/>
<gene>
    <name evidence="4" type="ORF">BDV96DRAFT_617327</name>
</gene>
<dbReference type="Gene3D" id="4.10.240.10">
    <property type="entry name" value="Zn(2)-C6 fungal-type DNA-binding domain"/>
    <property type="match status" value="1"/>
</dbReference>
<evidence type="ECO:0000313" key="5">
    <source>
        <dbReference type="Proteomes" id="UP000799770"/>
    </source>
</evidence>
<dbReference type="PROSITE" id="PS00463">
    <property type="entry name" value="ZN2_CY6_FUNGAL_1"/>
    <property type="match status" value="1"/>
</dbReference>
<dbReference type="GO" id="GO:0008270">
    <property type="term" value="F:zinc ion binding"/>
    <property type="evidence" value="ECO:0007669"/>
    <property type="project" value="InterPro"/>
</dbReference>
<keyword evidence="5" id="KW-1185">Reference proteome</keyword>
<protein>
    <recommendedName>
        <fullName evidence="3">Zn(2)-C6 fungal-type domain-containing protein</fullName>
    </recommendedName>
</protein>
<dbReference type="InterPro" id="IPR036864">
    <property type="entry name" value="Zn2-C6_fun-type_DNA-bd_sf"/>
</dbReference>
<dbReference type="Pfam" id="PF00172">
    <property type="entry name" value="Zn_clus"/>
    <property type="match status" value="1"/>
</dbReference>
<accession>A0A6A5YJQ5</accession>
<dbReference type="OrthoDB" id="4491390at2759"/>
<dbReference type="PROSITE" id="PS50048">
    <property type="entry name" value="ZN2_CY6_FUNGAL_2"/>
    <property type="match status" value="1"/>
</dbReference>
<keyword evidence="1" id="KW-0539">Nucleus</keyword>
<feature type="compositionally biased region" description="Basic residues" evidence="2">
    <location>
        <begin position="54"/>
        <end position="63"/>
    </location>
</feature>
<feature type="region of interest" description="Disordered" evidence="2">
    <location>
        <begin position="54"/>
        <end position="89"/>
    </location>
</feature>
<dbReference type="InterPro" id="IPR053175">
    <property type="entry name" value="DHMBA_Reg_Transcription_Factor"/>
</dbReference>
<dbReference type="GO" id="GO:0000981">
    <property type="term" value="F:DNA-binding transcription factor activity, RNA polymerase II-specific"/>
    <property type="evidence" value="ECO:0007669"/>
    <property type="project" value="InterPro"/>
</dbReference>
<dbReference type="CDD" id="cd00067">
    <property type="entry name" value="GAL4"/>
    <property type="match status" value="1"/>
</dbReference>
<dbReference type="SUPFAM" id="SSF57701">
    <property type="entry name" value="Zn2/Cys6 DNA-binding domain"/>
    <property type="match status" value="1"/>
</dbReference>
<dbReference type="SMART" id="SM00066">
    <property type="entry name" value="GAL4"/>
    <property type="match status" value="1"/>
</dbReference>